<dbReference type="SUPFAM" id="SSF52540">
    <property type="entry name" value="P-loop containing nucleoside triphosphate hydrolases"/>
    <property type="match status" value="1"/>
</dbReference>
<dbReference type="Pfam" id="PF02283">
    <property type="entry name" value="CobU"/>
    <property type="match status" value="1"/>
</dbReference>
<comment type="pathway">
    <text evidence="6 14">Cofactor biosynthesis; adenosylcobalamin biosynthesis; adenosylcobalamin from cob(II)yrinate a,c-diamide: step 5/7.</text>
</comment>
<dbReference type="GO" id="GO:0043752">
    <property type="term" value="F:adenosylcobinamide kinase activity"/>
    <property type="evidence" value="ECO:0007669"/>
    <property type="project" value="UniProtKB-EC"/>
</dbReference>
<dbReference type="PANTHER" id="PTHR34848">
    <property type="match status" value="1"/>
</dbReference>
<feature type="binding site" evidence="16">
    <location>
        <begin position="48"/>
        <end position="50"/>
    </location>
    <ligand>
        <name>GTP</name>
        <dbReference type="ChEBI" id="CHEBI:37565"/>
    </ligand>
</feature>
<dbReference type="EMBL" id="RJKX01000014">
    <property type="protein sequence ID" value="ROP91053.1"/>
    <property type="molecule type" value="Genomic_DNA"/>
</dbReference>
<evidence type="ECO:0000256" key="6">
    <source>
        <dbReference type="ARBA" id="ARBA00005159"/>
    </source>
</evidence>
<evidence type="ECO:0000256" key="3">
    <source>
        <dbReference type="ARBA" id="ARBA00001522"/>
    </source>
</evidence>
<proteinExistence type="inferred from homology"/>
<dbReference type="GO" id="GO:0009236">
    <property type="term" value="P:cobalamin biosynthetic process"/>
    <property type="evidence" value="ECO:0007669"/>
    <property type="project" value="UniProtKB-UniRule"/>
</dbReference>
<feature type="active site" description="GMP-histidine intermediate" evidence="15">
    <location>
        <position position="64"/>
    </location>
</feature>
<evidence type="ECO:0000256" key="11">
    <source>
        <dbReference type="ARBA" id="ARBA00022777"/>
    </source>
</evidence>
<dbReference type="EC" id="2.7.1.156" evidence="14"/>
<dbReference type="GO" id="GO:0005524">
    <property type="term" value="F:ATP binding"/>
    <property type="evidence" value="ECO:0007669"/>
    <property type="project" value="UniProtKB-UniRule"/>
</dbReference>
<dbReference type="EC" id="2.7.7.62" evidence="14"/>
<evidence type="ECO:0000256" key="16">
    <source>
        <dbReference type="PIRSR" id="PIRSR006135-2"/>
    </source>
</evidence>
<evidence type="ECO:0000256" key="9">
    <source>
        <dbReference type="ARBA" id="ARBA00022679"/>
    </source>
</evidence>
<comment type="catalytic activity">
    <reaction evidence="2 14">
        <text>adenosylcob(III)inamide phosphate + GTP + H(+) = adenosylcob(III)inamide-GDP + diphosphate</text>
        <dbReference type="Rhea" id="RHEA:22712"/>
        <dbReference type="ChEBI" id="CHEBI:15378"/>
        <dbReference type="ChEBI" id="CHEBI:33019"/>
        <dbReference type="ChEBI" id="CHEBI:37565"/>
        <dbReference type="ChEBI" id="CHEBI:58502"/>
        <dbReference type="ChEBI" id="CHEBI:60487"/>
        <dbReference type="EC" id="2.7.7.62"/>
    </reaction>
</comment>
<evidence type="ECO:0000256" key="1">
    <source>
        <dbReference type="ARBA" id="ARBA00000312"/>
    </source>
</evidence>
<protein>
    <recommendedName>
        <fullName evidence="14">Bifunctional adenosylcobalamin biosynthesis protein</fullName>
        <ecNumber evidence="14">2.7.1.156</ecNumber>
        <ecNumber evidence="14">2.7.7.62</ecNumber>
    </recommendedName>
</protein>
<keyword evidence="17" id="KW-0548">Nucleotidyltransferase</keyword>
<dbReference type="PANTHER" id="PTHR34848:SF1">
    <property type="entry name" value="BIFUNCTIONAL ADENOSYLCOBALAMIN BIOSYNTHESIS PROTEIN COBU"/>
    <property type="match status" value="1"/>
</dbReference>
<comment type="caution">
    <text evidence="17">The sequence shown here is derived from an EMBL/GenBank/DDBJ whole genome shotgun (WGS) entry which is preliminary data.</text>
</comment>
<keyword evidence="18" id="KW-1185">Reference proteome</keyword>
<evidence type="ECO:0000256" key="4">
    <source>
        <dbReference type="ARBA" id="ARBA00003889"/>
    </source>
</evidence>
<accession>A0A3N1L8N5</accession>
<dbReference type="InterPro" id="IPR027417">
    <property type="entry name" value="P-loop_NTPase"/>
</dbReference>
<dbReference type="CDD" id="cd00544">
    <property type="entry name" value="CobU"/>
    <property type="match status" value="1"/>
</dbReference>
<sequence>MPRRPPPGILGYVALPRLTLVMGGARSGKSSHAEAMIEEAAAAGLYIATATAGDGEMAERIRLHRERRGPFWTTVEEPLHLAHAIETHGRPGQPILVDCLTLWLSNLMMEGRSVEAEARRLLATIDEAAAPVVLVANEVGQGIVPDNALARAFRDHAGRLNQQVAAAADRVVVMMAGLPMVLKDEDAERPN</sequence>
<comment type="catalytic activity">
    <reaction evidence="1 14">
        <text>adenosylcob(III)inamide + ATP = adenosylcob(III)inamide phosphate + ADP + H(+)</text>
        <dbReference type="Rhea" id="RHEA:15769"/>
        <dbReference type="ChEBI" id="CHEBI:2480"/>
        <dbReference type="ChEBI" id="CHEBI:15378"/>
        <dbReference type="ChEBI" id="CHEBI:30616"/>
        <dbReference type="ChEBI" id="CHEBI:58502"/>
        <dbReference type="ChEBI" id="CHEBI:456216"/>
        <dbReference type="EC" id="2.7.1.156"/>
    </reaction>
</comment>
<keyword evidence="11 14" id="KW-0418">Kinase</keyword>
<dbReference type="InterPro" id="IPR003203">
    <property type="entry name" value="CobU/CobP"/>
</dbReference>
<evidence type="ECO:0000256" key="10">
    <source>
        <dbReference type="ARBA" id="ARBA00022741"/>
    </source>
</evidence>
<dbReference type="Gene3D" id="3.40.50.300">
    <property type="entry name" value="P-loop containing nucleotide triphosphate hydrolases"/>
    <property type="match status" value="1"/>
</dbReference>
<evidence type="ECO:0000256" key="7">
    <source>
        <dbReference type="ARBA" id="ARBA00007490"/>
    </source>
</evidence>
<dbReference type="Proteomes" id="UP000278222">
    <property type="component" value="Unassembled WGS sequence"/>
</dbReference>
<comment type="function">
    <text evidence="4 14">Catalyzes ATP-dependent phosphorylation of adenosylcobinamide and addition of GMP to adenosylcobinamide phosphate.</text>
</comment>
<evidence type="ECO:0000256" key="5">
    <source>
        <dbReference type="ARBA" id="ARBA00004692"/>
    </source>
</evidence>
<evidence type="ECO:0000256" key="2">
    <source>
        <dbReference type="ARBA" id="ARBA00000711"/>
    </source>
</evidence>
<dbReference type="GO" id="GO:0005525">
    <property type="term" value="F:GTP binding"/>
    <property type="evidence" value="ECO:0007669"/>
    <property type="project" value="UniProtKB-UniRule"/>
</dbReference>
<evidence type="ECO:0000313" key="18">
    <source>
        <dbReference type="Proteomes" id="UP000278222"/>
    </source>
</evidence>
<feature type="binding site" evidence="16">
    <location>
        <position position="76"/>
    </location>
    <ligand>
        <name>GTP</name>
        <dbReference type="ChEBI" id="CHEBI:37565"/>
    </ligand>
</feature>
<gene>
    <name evidence="17" type="ORF">EDC65_2913</name>
</gene>
<feature type="binding site" evidence="16">
    <location>
        <begin position="23"/>
        <end position="30"/>
    </location>
    <ligand>
        <name>GTP</name>
        <dbReference type="ChEBI" id="CHEBI:37565"/>
    </ligand>
</feature>
<reference evidence="17 18" key="1">
    <citation type="submission" date="2018-11" db="EMBL/GenBank/DDBJ databases">
        <title>Genomic Encyclopedia of Type Strains, Phase IV (KMG-IV): sequencing the most valuable type-strain genomes for metagenomic binning, comparative biology and taxonomic classification.</title>
        <authorList>
            <person name="Goeker M."/>
        </authorList>
    </citation>
    <scope>NUCLEOTIDE SEQUENCE [LARGE SCALE GENOMIC DNA]</scope>
    <source>
        <strain evidence="17 18">DSM 5900</strain>
    </source>
</reference>
<keyword evidence="8 14" id="KW-0169">Cobalamin biosynthesis</keyword>
<evidence type="ECO:0000256" key="13">
    <source>
        <dbReference type="ARBA" id="ARBA00023134"/>
    </source>
</evidence>
<dbReference type="NCBIfam" id="NF004469">
    <property type="entry name" value="PRK05800.1"/>
    <property type="match status" value="1"/>
</dbReference>
<organism evidence="17 18">
    <name type="scientific">Stella humosa</name>
    <dbReference type="NCBI Taxonomy" id="94"/>
    <lineage>
        <taxon>Bacteria</taxon>
        <taxon>Pseudomonadati</taxon>
        <taxon>Pseudomonadota</taxon>
        <taxon>Alphaproteobacteria</taxon>
        <taxon>Rhodospirillales</taxon>
        <taxon>Stellaceae</taxon>
        <taxon>Stella</taxon>
    </lineage>
</organism>
<feature type="binding site" evidence="16">
    <location>
        <begin position="65"/>
        <end position="68"/>
    </location>
    <ligand>
        <name>GTP</name>
        <dbReference type="ChEBI" id="CHEBI:37565"/>
    </ligand>
</feature>
<comment type="pathway">
    <text evidence="5 14">Cofactor biosynthesis; adenosylcobalamin biosynthesis; adenosylcobalamin from cob(II)yrinate a,c-diamide: step 6/7.</text>
</comment>
<keyword evidence="13 14" id="KW-0342">GTP-binding</keyword>
<evidence type="ECO:0000256" key="12">
    <source>
        <dbReference type="ARBA" id="ARBA00022840"/>
    </source>
</evidence>
<dbReference type="PIRSF" id="PIRSF006135">
    <property type="entry name" value="CobU"/>
    <property type="match status" value="1"/>
</dbReference>
<evidence type="ECO:0000256" key="8">
    <source>
        <dbReference type="ARBA" id="ARBA00022573"/>
    </source>
</evidence>
<name>A0A3N1L8N5_9PROT</name>
<comment type="catalytic activity">
    <reaction evidence="3">
        <text>adenosylcob(III)inamide + GTP = adenosylcob(III)inamide phosphate + GDP + H(+)</text>
        <dbReference type="Rhea" id="RHEA:15765"/>
        <dbReference type="ChEBI" id="CHEBI:2480"/>
        <dbReference type="ChEBI" id="CHEBI:15378"/>
        <dbReference type="ChEBI" id="CHEBI:37565"/>
        <dbReference type="ChEBI" id="CHEBI:58189"/>
        <dbReference type="ChEBI" id="CHEBI:58502"/>
        <dbReference type="EC" id="2.7.1.156"/>
    </reaction>
</comment>
<evidence type="ECO:0000256" key="14">
    <source>
        <dbReference type="PIRNR" id="PIRNR006135"/>
    </source>
</evidence>
<evidence type="ECO:0000256" key="15">
    <source>
        <dbReference type="PIRSR" id="PIRSR006135-1"/>
    </source>
</evidence>
<dbReference type="RefSeq" id="WP_170216515.1">
    <property type="nucleotide sequence ID" value="NZ_AP019700.1"/>
</dbReference>
<feature type="binding site" evidence="16">
    <location>
        <position position="98"/>
    </location>
    <ligand>
        <name>GTP</name>
        <dbReference type="ChEBI" id="CHEBI:37565"/>
    </ligand>
</feature>
<comment type="similarity">
    <text evidence="7 14">Belongs to the CobU/CobP family.</text>
</comment>
<keyword evidence="12 14" id="KW-0067">ATP-binding</keyword>
<dbReference type="UniPathway" id="UPA00148">
    <property type="reaction ID" value="UER00236"/>
</dbReference>
<dbReference type="AlphaFoldDB" id="A0A3N1L8N5"/>
<keyword evidence="10 14" id="KW-0547">Nucleotide-binding</keyword>
<keyword evidence="9 14" id="KW-0808">Transferase</keyword>
<dbReference type="GO" id="GO:0008820">
    <property type="term" value="F:cobinamide phosphate guanylyltransferase activity"/>
    <property type="evidence" value="ECO:0007669"/>
    <property type="project" value="UniProtKB-UniRule"/>
</dbReference>
<evidence type="ECO:0000313" key="17">
    <source>
        <dbReference type="EMBL" id="ROP91053.1"/>
    </source>
</evidence>